<dbReference type="GO" id="GO:0003723">
    <property type="term" value="F:RNA binding"/>
    <property type="evidence" value="ECO:0007669"/>
    <property type="project" value="InterPro"/>
</dbReference>
<dbReference type="RefSeq" id="XP_006596500.1">
    <property type="nucleotide sequence ID" value="XM_006596437.3"/>
</dbReference>
<evidence type="ECO:0000256" key="5">
    <source>
        <dbReference type="PROSITE-ProRule" id="PRU00723"/>
    </source>
</evidence>
<proteinExistence type="predicted"/>
<dbReference type="OMA" id="DEKHNDG"/>
<organism evidence="8">
    <name type="scientific">Glycine max</name>
    <name type="common">Soybean</name>
    <name type="synonym">Glycine hispida</name>
    <dbReference type="NCBI Taxonomy" id="3847"/>
    <lineage>
        <taxon>Eukaryota</taxon>
        <taxon>Viridiplantae</taxon>
        <taxon>Streptophyta</taxon>
        <taxon>Embryophyta</taxon>
        <taxon>Tracheophyta</taxon>
        <taxon>Spermatophyta</taxon>
        <taxon>Magnoliopsida</taxon>
        <taxon>eudicotyledons</taxon>
        <taxon>Gunneridae</taxon>
        <taxon>Pentapetalae</taxon>
        <taxon>rosids</taxon>
        <taxon>fabids</taxon>
        <taxon>Fabales</taxon>
        <taxon>Fabaceae</taxon>
        <taxon>Papilionoideae</taxon>
        <taxon>50 kb inversion clade</taxon>
        <taxon>NPAAA clade</taxon>
        <taxon>indigoferoid/millettioid clade</taxon>
        <taxon>Phaseoleae</taxon>
        <taxon>Glycine</taxon>
        <taxon>Glycine subgen. Soja</taxon>
    </lineage>
</organism>
<dbReference type="InterPro" id="IPR000571">
    <property type="entry name" value="Znf_CCCH"/>
</dbReference>
<feature type="domain" description="C3H1-type" evidence="7">
    <location>
        <begin position="361"/>
        <end position="388"/>
    </location>
</feature>
<dbReference type="PANTHER" id="PTHR13119:SF12">
    <property type="entry name" value="PROTEIN SUPPRESSOR OF SABLE"/>
    <property type="match status" value="1"/>
</dbReference>
<keyword evidence="4 5" id="KW-0862">Zinc</keyword>
<feature type="zinc finger region" description="C3H1-type" evidence="5">
    <location>
        <begin position="391"/>
        <end position="414"/>
    </location>
</feature>
<feature type="compositionally biased region" description="Basic residues" evidence="6">
    <location>
        <begin position="293"/>
        <end position="314"/>
    </location>
</feature>
<evidence type="ECO:0000256" key="1">
    <source>
        <dbReference type="ARBA" id="ARBA00022723"/>
    </source>
</evidence>
<dbReference type="PaxDb" id="3847-GLYMA14G39391.1"/>
<feature type="region of interest" description="Disordered" evidence="6">
    <location>
        <begin position="39"/>
        <end position="59"/>
    </location>
</feature>
<evidence type="ECO:0000313" key="10">
    <source>
        <dbReference type="Proteomes" id="UP000008827"/>
    </source>
</evidence>
<dbReference type="Proteomes" id="UP000008827">
    <property type="component" value="Chromosome 14"/>
</dbReference>
<evidence type="ECO:0000313" key="9">
    <source>
        <dbReference type="EnsemblPlants" id="KRH17320"/>
    </source>
</evidence>
<evidence type="ECO:0000256" key="3">
    <source>
        <dbReference type="ARBA" id="ARBA00022771"/>
    </source>
</evidence>
<feature type="zinc finger region" description="C3H1-type" evidence="5">
    <location>
        <begin position="361"/>
        <end position="388"/>
    </location>
</feature>
<evidence type="ECO:0000256" key="4">
    <source>
        <dbReference type="ARBA" id="ARBA00022833"/>
    </source>
</evidence>
<evidence type="ECO:0000256" key="6">
    <source>
        <dbReference type="SAM" id="MobiDB-lite"/>
    </source>
</evidence>
<dbReference type="Gene3D" id="2.30.30.1190">
    <property type="match status" value="1"/>
</dbReference>
<dbReference type="PANTHER" id="PTHR13119">
    <property type="entry name" value="ZINC FINGER CCCH DOMAIN-CONTAINING PROTEI"/>
    <property type="match status" value="1"/>
</dbReference>
<dbReference type="SMART" id="SM00356">
    <property type="entry name" value="ZnF_C3H1"/>
    <property type="match status" value="3"/>
</dbReference>
<dbReference type="AlphaFoldDB" id="K7M8D9"/>
<dbReference type="Gramene" id="KRH17320">
    <property type="protein sequence ID" value="KRH17320"/>
    <property type="gene ID" value="GLYMA_14G213000"/>
</dbReference>
<feature type="compositionally biased region" description="Basic and acidic residues" evidence="6">
    <location>
        <begin position="641"/>
        <end position="654"/>
    </location>
</feature>
<feature type="region of interest" description="Disordered" evidence="6">
    <location>
        <begin position="641"/>
        <end position="662"/>
    </location>
</feature>
<dbReference type="GeneID" id="100816509"/>
<reference evidence="8" key="3">
    <citation type="submission" date="2018-07" db="EMBL/GenBank/DDBJ databases">
        <title>WGS assembly of Glycine max.</title>
        <authorList>
            <person name="Schmutz J."/>
            <person name="Cannon S."/>
            <person name="Schlueter J."/>
            <person name="Ma J."/>
            <person name="Mitros T."/>
            <person name="Nelson W."/>
            <person name="Hyten D."/>
            <person name="Song Q."/>
            <person name="Thelen J."/>
            <person name="Cheng J."/>
            <person name="Xu D."/>
            <person name="Hellsten U."/>
            <person name="May G."/>
            <person name="Yu Y."/>
            <person name="Sakurai T."/>
            <person name="Umezawa T."/>
            <person name="Bhattacharyya M."/>
            <person name="Sandhu D."/>
            <person name="Valliyodan B."/>
            <person name="Lindquist E."/>
            <person name="Peto M."/>
            <person name="Grant D."/>
            <person name="Shu S."/>
            <person name="Goodstein D."/>
            <person name="Barry K."/>
            <person name="Futrell-Griggs M."/>
            <person name="Abernathy B."/>
            <person name="Du J."/>
            <person name="Tian Z."/>
            <person name="Zhu L."/>
            <person name="Gill N."/>
            <person name="Joshi T."/>
            <person name="Libault M."/>
            <person name="Sethuraman A."/>
            <person name="Zhang X."/>
            <person name="Shinozaki K."/>
            <person name="Nguyen H."/>
            <person name="Wing R."/>
            <person name="Cregan P."/>
            <person name="Specht J."/>
            <person name="Grimwood J."/>
            <person name="Rokhsar D."/>
            <person name="Stacey G."/>
            <person name="Shoemaker R."/>
            <person name="Jackson S."/>
        </authorList>
    </citation>
    <scope>NUCLEOTIDE SEQUENCE</scope>
    <source>
        <tissue evidence="8">Callus</tissue>
    </source>
</reference>
<keyword evidence="2" id="KW-0677">Repeat</keyword>
<keyword evidence="3 5" id="KW-0863">Zinc-finger</keyword>
<evidence type="ECO:0000256" key="2">
    <source>
        <dbReference type="ARBA" id="ARBA00022737"/>
    </source>
</evidence>
<dbReference type="KEGG" id="gmx:100816509"/>
<name>K7M8D9_SOYBN</name>
<feature type="region of interest" description="Disordered" evidence="6">
    <location>
        <begin position="682"/>
        <end position="701"/>
    </location>
</feature>
<dbReference type="HOGENOM" id="CLU_017759_0_0_1"/>
<dbReference type="PROSITE" id="PS50103">
    <property type="entry name" value="ZF_C3H1"/>
    <property type="match status" value="3"/>
</dbReference>
<reference evidence="9" key="2">
    <citation type="submission" date="2018-02" db="UniProtKB">
        <authorList>
            <consortium name="EnsemblPlants"/>
        </authorList>
    </citation>
    <scope>IDENTIFICATION</scope>
    <source>
        <strain evidence="9">Williams 82</strain>
    </source>
</reference>
<evidence type="ECO:0000259" key="7">
    <source>
        <dbReference type="PROSITE" id="PS50103"/>
    </source>
</evidence>
<feature type="region of interest" description="Disordered" evidence="6">
    <location>
        <begin position="505"/>
        <end position="530"/>
    </location>
</feature>
<accession>K7M8D9</accession>
<reference evidence="8 9" key="1">
    <citation type="journal article" date="2010" name="Nature">
        <title>Genome sequence of the palaeopolyploid soybean.</title>
        <authorList>
            <person name="Schmutz J."/>
            <person name="Cannon S.B."/>
            <person name="Schlueter J."/>
            <person name="Ma J."/>
            <person name="Mitros T."/>
            <person name="Nelson W."/>
            <person name="Hyten D.L."/>
            <person name="Song Q."/>
            <person name="Thelen J.J."/>
            <person name="Cheng J."/>
            <person name="Xu D."/>
            <person name="Hellsten U."/>
            <person name="May G.D."/>
            <person name="Yu Y."/>
            <person name="Sakurai T."/>
            <person name="Umezawa T."/>
            <person name="Bhattacharyya M.K."/>
            <person name="Sandhu D."/>
            <person name="Valliyodan B."/>
            <person name="Lindquist E."/>
            <person name="Peto M."/>
            <person name="Grant D."/>
            <person name="Shu S."/>
            <person name="Goodstein D."/>
            <person name="Barry K."/>
            <person name="Futrell-Griggs M."/>
            <person name="Abernathy B."/>
            <person name="Du J."/>
            <person name="Tian Z."/>
            <person name="Zhu L."/>
            <person name="Gill N."/>
            <person name="Joshi T."/>
            <person name="Libault M."/>
            <person name="Sethuraman A."/>
            <person name="Zhang X.-C."/>
            <person name="Shinozaki K."/>
            <person name="Nguyen H.T."/>
            <person name="Wing R.A."/>
            <person name="Cregan P."/>
            <person name="Specht J."/>
            <person name="Grimwood J."/>
            <person name="Rokhsar D."/>
            <person name="Stacey G."/>
            <person name="Shoemaker R.C."/>
            <person name="Jackson S.A."/>
        </authorList>
    </citation>
    <scope>NUCLEOTIDE SEQUENCE [LARGE SCALE GENOMIC DNA]</scope>
    <source>
        <strain evidence="9">cv. Williams 82</strain>
        <tissue evidence="8">Callus</tissue>
    </source>
</reference>
<dbReference type="GO" id="GO:0045892">
    <property type="term" value="P:negative regulation of DNA-templated transcription"/>
    <property type="evidence" value="ECO:0007669"/>
    <property type="project" value="InterPro"/>
</dbReference>
<dbReference type="Gene3D" id="4.10.1000.10">
    <property type="entry name" value="Zinc finger, CCCH-type"/>
    <property type="match status" value="1"/>
</dbReference>
<protein>
    <recommendedName>
        <fullName evidence="7">C3H1-type domain-containing protein</fullName>
    </recommendedName>
</protein>
<gene>
    <name evidence="9" type="primary">LOC100816509</name>
    <name evidence="8" type="ORF">GLYMA_14G213000</name>
</gene>
<feature type="compositionally biased region" description="Basic and acidic residues" evidence="6">
    <location>
        <begin position="283"/>
        <end position="292"/>
    </location>
</feature>
<feature type="region of interest" description="Disordered" evidence="6">
    <location>
        <begin position="283"/>
        <end position="319"/>
    </location>
</feature>
<feature type="zinc finger region" description="C3H1-type" evidence="5">
    <location>
        <begin position="332"/>
        <end position="359"/>
    </location>
</feature>
<dbReference type="eggNOG" id="KOG1040">
    <property type="taxonomic scope" value="Eukaryota"/>
</dbReference>
<keyword evidence="10" id="KW-1185">Reference proteome</keyword>
<dbReference type="OrthoDB" id="411372at2759"/>
<sequence length="701" mass="77880">MDFPPYCRSQLRSNTYRALVHLLSHISAYNASILEASTQPVNIPDNGSGRMDQENQEKEPKCSEVVDSDFLDPKDPICQKDIPEVQETIEGVEDKDMDFTSNKMVLDDIEHMMGIEDLSTLANGFDKEQKLMNEFEQVMKGTEDLICDSELIPLNLELDKTRSDGGEVELMDYQSEVEEGEISGDLGIDGNLFDVASADALILRQMEVDEVQKPENVTGNMIYPSKIENQEKEKGYDSKSSLVNAFQDYNNNGQVEPRTSGKKGIVCGVEVAISKETIECQKEDKTKLDNASKKNKRGGNKGKKKKADRKKRAEKNKQLGVKRLQLQHVQKPKVVSHCRHYLNGRCHEGDKCQFSHDVVPLTKSKPCTHFARHSCMKGDDCPFDHQLSKYPCTNFVSKGSCYRGDACLFSHQVSTKEDIPTASNMCRPELSPLLSGNANSSTPLNNNHGSTPVQQNHLTNSAGIHFCTSVEHKVTNTVQKQPTPPKGISFINLAKLSPSLSSLKQSTVTTKGSPVQIGTREDQSSFHKTQNKVDIPKKLPAVTPKGINFLSFGKGSVCSFKSVNRENGIKLPQLFNFGLPEQEKSSLNKDDYNKASDTTKQNAPQTDIFLTEILGKNQSVAEEMKLKLPEKTSVDFFMRDHSHSKSVQEGKKSSDNSQSSKGQKALLSTLAFAAEHESSIKMKYPTGGLPMSSEDSERMFC</sequence>
<dbReference type="InterPro" id="IPR045124">
    <property type="entry name" value="Su(sable)-like"/>
</dbReference>
<feature type="domain" description="C3H1-type" evidence="7">
    <location>
        <begin position="332"/>
        <end position="359"/>
    </location>
</feature>
<dbReference type="STRING" id="3847.K7M8D9"/>
<dbReference type="InterPro" id="IPR036855">
    <property type="entry name" value="Znf_CCCH_sf"/>
</dbReference>
<dbReference type="EMBL" id="CM000847">
    <property type="protein sequence ID" value="KRH17320.1"/>
    <property type="molecule type" value="Genomic_DNA"/>
</dbReference>
<evidence type="ECO:0000313" key="8">
    <source>
        <dbReference type="EMBL" id="KRH17320.1"/>
    </source>
</evidence>
<feature type="domain" description="C3H1-type" evidence="7">
    <location>
        <begin position="391"/>
        <end position="414"/>
    </location>
</feature>
<keyword evidence="1 5" id="KW-0479">Metal-binding</keyword>
<dbReference type="SUPFAM" id="SSF90229">
    <property type="entry name" value="CCCH zinc finger"/>
    <property type="match status" value="2"/>
</dbReference>
<dbReference type="EnsemblPlants" id="KRH17320">
    <property type="protein sequence ID" value="KRH17320"/>
    <property type="gene ID" value="GLYMA_14G213000"/>
</dbReference>
<dbReference type="GO" id="GO:0008270">
    <property type="term" value="F:zinc ion binding"/>
    <property type="evidence" value="ECO:0007669"/>
    <property type="project" value="UniProtKB-KW"/>
</dbReference>
<dbReference type="GO" id="GO:0005634">
    <property type="term" value="C:nucleus"/>
    <property type="evidence" value="ECO:0000318"/>
    <property type="project" value="GO_Central"/>
</dbReference>